<dbReference type="PANTHER" id="PTHR30348">
    <property type="entry name" value="UNCHARACTERIZED PROTEIN YECE"/>
    <property type="match status" value="1"/>
</dbReference>
<dbReference type="EMBL" id="AP024702">
    <property type="protein sequence ID" value="BCX46707.1"/>
    <property type="molecule type" value="Genomic_DNA"/>
</dbReference>
<name>A0ABN6GZK5_9BACT</name>
<dbReference type="RefSeq" id="WP_338688554.1">
    <property type="nucleotide sequence ID" value="NZ_AP024702.1"/>
</dbReference>
<dbReference type="SUPFAM" id="SSF117396">
    <property type="entry name" value="TM1631-like"/>
    <property type="match status" value="1"/>
</dbReference>
<reference evidence="1 2" key="1">
    <citation type="submission" date="2021-06" db="EMBL/GenBank/DDBJ databases">
        <title>Complete genome of Haloferula helveola possessing various polysaccharide degrading enzymes.</title>
        <authorList>
            <person name="Takami H."/>
            <person name="Huang C."/>
            <person name="Hamasaki K."/>
        </authorList>
    </citation>
    <scope>NUCLEOTIDE SEQUENCE [LARGE SCALE GENOMIC DNA]</scope>
    <source>
        <strain evidence="1 2">CN-1</strain>
    </source>
</reference>
<accession>A0ABN6GZK5</accession>
<dbReference type="InterPro" id="IPR036520">
    <property type="entry name" value="UPF0759_sf"/>
</dbReference>
<dbReference type="InterPro" id="IPR002763">
    <property type="entry name" value="DUF72"/>
</dbReference>
<gene>
    <name evidence="1" type="ORF">HAHE_06150</name>
</gene>
<proteinExistence type="predicted"/>
<evidence type="ECO:0000313" key="1">
    <source>
        <dbReference type="EMBL" id="BCX46707.1"/>
    </source>
</evidence>
<keyword evidence="2" id="KW-1185">Reference proteome</keyword>
<evidence type="ECO:0000313" key="2">
    <source>
        <dbReference type="Proteomes" id="UP001374893"/>
    </source>
</evidence>
<dbReference type="Proteomes" id="UP001374893">
    <property type="component" value="Chromosome"/>
</dbReference>
<dbReference type="PANTHER" id="PTHR30348:SF4">
    <property type="entry name" value="DUF72 DOMAIN-CONTAINING PROTEIN"/>
    <property type="match status" value="1"/>
</dbReference>
<protein>
    <submittedName>
        <fullName evidence="1">DUF72 domain-containing protein</fullName>
    </submittedName>
</protein>
<sequence>MSPFSPDQQDLLSSLAADGVFLGTSSWKYPGWLGQLYEEQRYLTRSKFSNARFERECLAEYAEVFSSVCVDASFYRFPDPKFLAGIHDQVPDGFRFSHKVTDTVTTRHFPNLPRHGSHAGKTNPVFLDAGVFLQSFLKPLAPYRKKTGLLIFEFTRFRKGDFERGRDFLDALDRFLAALPTDEWDFGVELRNPSLLRPEYFDLLDRRSVGHVYNHWERMPPSGEQLDLRSPSTLSAACGMRLLLKPGRRYKEAVESFQPYDRTQEVRPEAREAAERFVLESEKKPKKRKGYVYVNNRLEGNSLQTIAALLDSLKGLAGK</sequence>
<dbReference type="Pfam" id="PF01904">
    <property type="entry name" value="DUF72"/>
    <property type="match status" value="1"/>
</dbReference>
<organism evidence="1 2">
    <name type="scientific">Haloferula helveola</name>
    <dbReference type="NCBI Taxonomy" id="490095"/>
    <lineage>
        <taxon>Bacteria</taxon>
        <taxon>Pseudomonadati</taxon>
        <taxon>Verrucomicrobiota</taxon>
        <taxon>Verrucomicrobiia</taxon>
        <taxon>Verrucomicrobiales</taxon>
        <taxon>Verrucomicrobiaceae</taxon>
        <taxon>Haloferula</taxon>
    </lineage>
</organism>
<dbReference type="Gene3D" id="3.20.20.410">
    <property type="entry name" value="Protein of unknown function UPF0759"/>
    <property type="match status" value="1"/>
</dbReference>